<feature type="compositionally biased region" description="Acidic residues" evidence="5">
    <location>
        <begin position="1"/>
        <end position="15"/>
    </location>
</feature>
<dbReference type="InterPro" id="IPR023459">
    <property type="entry name" value="Tscrpt_elong_fac_GreA/B_fam"/>
</dbReference>
<dbReference type="NCBIfam" id="TIGR01461">
    <property type="entry name" value="greB"/>
    <property type="match status" value="1"/>
</dbReference>
<evidence type="ECO:0000313" key="9">
    <source>
        <dbReference type="EMBL" id="NVN29973.1"/>
    </source>
</evidence>
<keyword evidence="10" id="KW-1185">Reference proteome</keyword>
<dbReference type="HAMAP" id="MF_00105">
    <property type="entry name" value="GreA_GreB"/>
    <property type="match status" value="1"/>
</dbReference>
<dbReference type="GO" id="GO:0070063">
    <property type="term" value="F:RNA polymerase binding"/>
    <property type="evidence" value="ECO:0007669"/>
    <property type="project" value="InterPro"/>
</dbReference>
<dbReference type="EMBL" id="JACHXV010000007">
    <property type="protein sequence ID" value="MBB3174416.1"/>
    <property type="molecule type" value="Genomic_DNA"/>
</dbReference>
<dbReference type="PROSITE" id="PS00829">
    <property type="entry name" value="GREAB_1"/>
    <property type="match status" value="1"/>
</dbReference>
<evidence type="ECO:0000256" key="5">
    <source>
        <dbReference type="SAM" id="MobiDB-lite"/>
    </source>
</evidence>
<feature type="region of interest" description="Disordered" evidence="5">
    <location>
        <begin position="1"/>
        <end position="22"/>
    </location>
</feature>
<dbReference type="Pfam" id="PF03449">
    <property type="entry name" value="GreA_GreB_N"/>
    <property type="match status" value="1"/>
</dbReference>
<dbReference type="AlphaFoldDB" id="A0A850NK25"/>
<dbReference type="FunFam" id="1.10.287.180:FF:000001">
    <property type="entry name" value="Transcription elongation factor GreA"/>
    <property type="match status" value="1"/>
</dbReference>
<dbReference type="SUPFAM" id="SSF46557">
    <property type="entry name" value="GreA transcript cleavage protein, N-terminal domain"/>
    <property type="match status" value="1"/>
</dbReference>
<evidence type="ECO:0000259" key="7">
    <source>
        <dbReference type="Pfam" id="PF03449"/>
    </source>
</evidence>
<evidence type="ECO:0000313" key="8">
    <source>
        <dbReference type="EMBL" id="MBB3174416.1"/>
    </source>
</evidence>
<dbReference type="Proteomes" id="UP000565205">
    <property type="component" value="Unassembled WGS sequence"/>
</dbReference>
<evidence type="ECO:0000313" key="11">
    <source>
        <dbReference type="Proteomes" id="UP000565205"/>
    </source>
</evidence>
<dbReference type="PANTHER" id="PTHR30437">
    <property type="entry name" value="TRANSCRIPTION ELONGATION FACTOR GREA"/>
    <property type="match status" value="1"/>
</dbReference>
<dbReference type="Proteomes" id="UP000557688">
    <property type="component" value="Unassembled WGS sequence"/>
</dbReference>
<keyword evidence="1 4" id="KW-0805">Transcription regulation</keyword>
<dbReference type="Pfam" id="PF01272">
    <property type="entry name" value="GreA_GreB"/>
    <property type="match status" value="1"/>
</dbReference>
<protein>
    <recommendedName>
        <fullName evidence="4">Transcription elongation factor GreB</fullName>
    </recommendedName>
    <alternativeName>
        <fullName evidence="4">Transcript cleavage factor GreB</fullName>
    </alternativeName>
</protein>
<comment type="caution">
    <text evidence="9">The sequence shown here is derived from an EMBL/GenBank/DDBJ whole genome shotgun (WGS) entry which is preliminary data.</text>
</comment>
<keyword evidence="2 4" id="KW-0238">DNA-binding</keyword>
<dbReference type="InterPro" id="IPR001437">
    <property type="entry name" value="Tscrpt_elong_fac_GreA/B_C"/>
</dbReference>
<keyword evidence="3 4" id="KW-0804">Transcription</keyword>
<organism evidence="9 11">
    <name type="scientific">Endobacter medicaginis</name>
    <dbReference type="NCBI Taxonomy" id="1181271"/>
    <lineage>
        <taxon>Bacteria</taxon>
        <taxon>Pseudomonadati</taxon>
        <taxon>Pseudomonadota</taxon>
        <taxon>Alphaproteobacteria</taxon>
        <taxon>Acetobacterales</taxon>
        <taxon>Acetobacteraceae</taxon>
        <taxon>Endobacter</taxon>
    </lineage>
</organism>
<evidence type="ECO:0000256" key="1">
    <source>
        <dbReference type="ARBA" id="ARBA00023015"/>
    </source>
</evidence>
<accession>A0A850NK25</accession>
<dbReference type="InterPro" id="IPR018151">
    <property type="entry name" value="TF_GreA/GreB_CS"/>
</dbReference>
<dbReference type="GO" id="GO:0032784">
    <property type="term" value="P:regulation of DNA-templated transcription elongation"/>
    <property type="evidence" value="ECO:0007669"/>
    <property type="project" value="UniProtKB-UniRule"/>
</dbReference>
<dbReference type="InterPro" id="IPR022691">
    <property type="entry name" value="Tscrpt_elong_fac_GreA/B_N"/>
</dbReference>
<dbReference type="EMBL" id="JABXXQ010000089">
    <property type="protein sequence ID" value="NVN29973.1"/>
    <property type="molecule type" value="Genomic_DNA"/>
</dbReference>
<dbReference type="PANTHER" id="PTHR30437:SF6">
    <property type="entry name" value="TRANSCRIPTION ELONGATION FACTOR GREB"/>
    <property type="match status" value="1"/>
</dbReference>
<keyword evidence="9" id="KW-0251">Elongation factor</keyword>
<dbReference type="PIRSF" id="PIRSF006092">
    <property type="entry name" value="GreA_GreB"/>
    <property type="match status" value="1"/>
</dbReference>
<evidence type="ECO:0000259" key="6">
    <source>
        <dbReference type="Pfam" id="PF01272"/>
    </source>
</evidence>
<evidence type="ECO:0000256" key="3">
    <source>
        <dbReference type="ARBA" id="ARBA00023163"/>
    </source>
</evidence>
<evidence type="ECO:0000256" key="4">
    <source>
        <dbReference type="HAMAP-Rule" id="MF_00930"/>
    </source>
</evidence>
<dbReference type="InterPro" id="IPR036953">
    <property type="entry name" value="GreA/GreB_C_sf"/>
</dbReference>
<dbReference type="InterPro" id="IPR006358">
    <property type="entry name" value="Tscrpt_elong_fac_GreB"/>
</dbReference>
<sequence length="180" mass="19587">MSQADAVEDEDDEIEAPGAPPGVGRYISVAGMARLQSELNALLRDERPRVVEIVSWAAGNGDRSENGDYLYGKKRLREIDRRIRFLTRRIDRAIPVDPAAQARRDRVFFGAAVTYAGDDDAERTVRILGVDEAELARGEISLASPLARALLGRAVGDEVSIVTPQGRAVVEILSIAYPSA</sequence>
<dbReference type="NCBIfam" id="NF002506">
    <property type="entry name" value="PRK01885.1"/>
    <property type="match status" value="1"/>
</dbReference>
<feature type="domain" description="Transcription elongation factor GreA/GreB C-terminal" evidence="6">
    <location>
        <begin position="104"/>
        <end position="177"/>
    </location>
</feature>
<reference evidence="8 10" key="2">
    <citation type="submission" date="2020-08" db="EMBL/GenBank/DDBJ databases">
        <title>Genomic Encyclopedia of Type Strains, Phase III (KMG-III): the genomes of soil and plant-associated and newly described type strains.</title>
        <authorList>
            <person name="Whitman W."/>
        </authorList>
    </citation>
    <scope>NUCLEOTIDE SEQUENCE [LARGE SCALE GENOMIC DNA]</scope>
    <source>
        <strain evidence="8 10">CECT 8088</strain>
    </source>
</reference>
<evidence type="ECO:0000256" key="2">
    <source>
        <dbReference type="ARBA" id="ARBA00023125"/>
    </source>
</evidence>
<reference evidence="9 11" key="1">
    <citation type="submission" date="2020-06" db="EMBL/GenBank/DDBJ databases">
        <title>Description of novel acetic acid bacteria.</title>
        <authorList>
            <person name="Sombolestani A."/>
        </authorList>
    </citation>
    <scope>NUCLEOTIDE SEQUENCE [LARGE SCALE GENOMIC DNA]</scope>
    <source>
        <strain evidence="9 11">LMG 26838</strain>
    </source>
</reference>
<dbReference type="PROSITE" id="PS00830">
    <property type="entry name" value="GREAB_2"/>
    <property type="match status" value="1"/>
</dbReference>
<evidence type="ECO:0000313" key="10">
    <source>
        <dbReference type="Proteomes" id="UP000557688"/>
    </source>
</evidence>
<feature type="domain" description="Transcription elongation factor GreA/GreB N-terminal" evidence="7">
    <location>
        <begin position="26"/>
        <end position="93"/>
    </location>
</feature>
<comment type="similarity">
    <text evidence="4">Belongs to the GreA/GreB family. GreB subfamily.</text>
</comment>
<dbReference type="InterPro" id="IPR036805">
    <property type="entry name" value="Tscrpt_elong_fac_GreA/B_N_sf"/>
</dbReference>
<gene>
    <name evidence="4 9" type="primary">greB</name>
    <name evidence="8" type="ORF">FHR90_002257</name>
    <name evidence="9" type="ORF">HUK83_06440</name>
</gene>
<dbReference type="InterPro" id="IPR028624">
    <property type="entry name" value="Tscrpt_elong_fac_GreA/B"/>
</dbReference>
<dbReference type="FunFam" id="3.10.50.30:FF:000001">
    <property type="entry name" value="Transcription elongation factor GreA"/>
    <property type="match status" value="1"/>
</dbReference>
<dbReference type="HAMAP" id="MF_00930">
    <property type="entry name" value="GreB"/>
    <property type="match status" value="1"/>
</dbReference>
<dbReference type="RefSeq" id="WP_176623122.1">
    <property type="nucleotide sequence ID" value="NZ_JABXXQ010000089.1"/>
</dbReference>
<dbReference type="GO" id="GO:0003677">
    <property type="term" value="F:DNA binding"/>
    <property type="evidence" value="ECO:0007669"/>
    <property type="project" value="UniProtKB-UniRule"/>
</dbReference>
<proteinExistence type="inferred from homology"/>
<name>A0A850NK25_9PROT</name>
<keyword evidence="9" id="KW-0648">Protein biosynthesis</keyword>
<dbReference type="Gene3D" id="3.10.50.30">
    <property type="entry name" value="Transcription elongation factor, GreA/GreB, C-terminal domain"/>
    <property type="match status" value="1"/>
</dbReference>
<dbReference type="Gene3D" id="1.10.287.180">
    <property type="entry name" value="Transcription elongation factor, GreA/GreB, N-terminal domain"/>
    <property type="match status" value="1"/>
</dbReference>
<dbReference type="SUPFAM" id="SSF54534">
    <property type="entry name" value="FKBP-like"/>
    <property type="match status" value="1"/>
</dbReference>
<comment type="function">
    <text evidence="4">Necessary for efficient RNA polymerase transcription elongation past template-encoded arresting sites. The arresting sites in DNA have the property of trapping a certain fraction of elongating RNA polymerases that pass through, resulting in locked ternary complexes. Cleavage of the nascent transcript by cleavage factors such as GreA or GreB allows the resumption of elongation from the new 3'terminus. GreB releases sequences of up to 9 nucleotides in length.</text>
</comment>
<dbReference type="GO" id="GO:0006354">
    <property type="term" value="P:DNA-templated transcription elongation"/>
    <property type="evidence" value="ECO:0007669"/>
    <property type="project" value="TreeGrafter"/>
</dbReference>
<dbReference type="GO" id="GO:0003746">
    <property type="term" value="F:translation elongation factor activity"/>
    <property type="evidence" value="ECO:0007669"/>
    <property type="project" value="UniProtKB-KW"/>
</dbReference>